<evidence type="ECO:0000313" key="10">
    <source>
        <dbReference type="EMBL" id="KAG9446062.1"/>
    </source>
</evidence>
<keyword evidence="8" id="KW-0131">Cell cycle</keyword>
<accession>A0AAV7EB30</accession>
<evidence type="ECO:0000256" key="7">
    <source>
        <dbReference type="ARBA" id="ARBA00023054"/>
    </source>
</evidence>
<gene>
    <name evidence="10" type="ORF">H6P81_012190</name>
</gene>
<name>A0AAV7EB30_ARIFI</name>
<dbReference type="GO" id="GO:0051382">
    <property type="term" value="P:kinetochore assembly"/>
    <property type="evidence" value="ECO:0007669"/>
    <property type="project" value="TreeGrafter"/>
</dbReference>
<comment type="caution">
    <text evidence="10">The sequence shown here is derived from an EMBL/GenBank/DDBJ whole genome shotgun (WGS) entry which is preliminary data.</text>
</comment>
<comment type="subcellular location">
    <subcellularLocation>
        <location evidence="1">Chromosome</location>
        <location evidence="1">Centromere</location>
        <location evidence="1">Kinetochore</location>
    </subcellularLocation>
</comment>
<keyword evidence="7" id="KW-0175">Coiled coil</keyword>
<dbReference type="PANTHER" id="PTHR14527:SF2">
    <property type="entry name" value="PROTEIN MIS12 HOMOLOG"/>
    <property type="match status" value="1"/>
</dbReference>
<evidence type="ECO:0008006" key="12">
    <source>
        <dbReference type="Google" id="ProtNLM"/>
    </source>
</evidence>
<dbReference type="InterPro" id="IPR008685">
    <property type="entry name" value="Centromere_Mis12"/>
</dbReference>
<organism evidence="10 11">
    <name type="scientific">Aristolochia fimbriata</name>
    <name type="common">White veined hardy Dutchman's pipe vine</name>
    <dbReference type="NCBI Taxonomy" id="158543"/>
    <lineage>
        <taxon>Eukaryota</taxon>
        <taxon>Viridiplantae</taxon>
        <taxon>Streptophyta</taxon>
        <taxon>Embryophyta</taxon>
        <taxon>Tracheophyta</taxon>
        <taxon>Spermatophyta</taxon>
        <taxon>Magnoliopsida</taxon>
        <taxon>Magnoliidae</taxon>
        <taxon>Piperales</taxon>
        <taxon>Aristolochiaceae</taxon>
        <taxon>Aristolochia</taxon>
    </lineage>
</organism>
<keyword evidence="4" id="KW-0132">Cell division</keyword>
<dbReference type="Proteomes" id="UP000825729">
    <property type="component" value="Unassembled WGS sequence"/>
</dbReference>
<evidence type="ECO:0000256" key="9">
    <source>
        <dbReference type="ARBA" id="ARBA00023328"/>
    </source>
</evidence>
<sequence length="239" mass="26591">MEGSHSEAVFDSLNLNPQMFVNEVINTVDGLVDEAFESYEGETLNLVGGTESEKIEMLKQGISILSHNVQTVLDKQLGGWEKYCLQHVFVVPDEFSLPKAENSGNEHPLQGETCNDDLDICLDSLREKLAAAGSESIALQKELHALESQSTISSNISMSLKEAVKAFGQNTIHDMFQEMVRNVSVLRKKMVDEERKRLQDMEQNTVAMLYNPAKNLLTDISGHTLALKDLQDFVDSTLS</sequence>
<dbReference type="Pfam" id="PF05859">
    <property type="entry name" value="Mis12"/>
    <property type="match status" value="1"/>
</dbReference>
<dbReference type="GO" id="GO:0051301">
    <property type="term" value="P:cell division"/>
    <property type="evidence" value="ECO:0007669"/>
    <property type="project" value="UniProtKB-KW"/>
</dbReference>
<keyword evidence="6" id="KW-0995">Kinetochore</keyword>
<keyword evidence="3" id="KW-0158">Chromosome</keyword>
<keyword evidence="9" id="KW-0137">Centromere</keyword>
<dbReference type="GO" id="GO:0005634">
    <property type="term" value="C:nucleus"/>
    <property type="evidence" value="ECO:0007669"/>
    <property type="project" value="InterPro"/>
</dbReference>
<keyword evidence="5" id="KW-0498">Mitosis</keyword>
<dbReference type="GO" id="GO:0000444">
    <property type="term" value="C:MIS12/MIND type complex"/>
    <property type="evidence" value="ECO:0007669"/>
    <property type="project" value="TreeGrafter"/>
</dbReference>
<evidence type="ECO:0000256" key="3">
    <source>
        <dbReference type="ARBA" id="ARBA00022454"/>
    </source>
</evidence>
<dbReference type="GO" id="GO:0000070">
    <property type="term" value="P:mitotic sister chromatid segregation"/>
    <property type="evidence" value="ECO:0007669"/>
    <property type="project" value="TreeGrafter"/>
</dbReference>
<keyword evidence="11" id="KW-1185">Reference proteome</keyword>
<evidence type="ECO:0000256" key="4">
    <source>
        <dbReference type="ARBA" id="ARBA00022618"/>
    </source>
</evidence>
<protein>
    <recommendedName>
        <fullName evidence="12">Protein MIS12 homolog</fullName>
    </recommendedName>
</protein>
<dbReference type="AlphaFoldDB" id="A0AAV7EB30"/>
<proteinExistence type="inferred from homology"/>
<reference evidence="10 11" key="1">
    <citation type="submission" date="2021-07" db="EMBL/GenBank/DDBJ databases">
        <title>The Aristolochia fimbriata genome: insights into angiosperm evolution, floral development and chemical biosynthesis.</title>
        <authorList>
            <person name="Jiao Y."/>
        </authorList>
    </citation>
    <scope>NUCLEOTIDE SEQUENCE [LARGE SCALE GENOMIC DNA]</scope>
    <source>
        <strain evidence="10">IBCAS-2021</strain>
        <tissue evidence="10">Leaf</tissue>
    </source>
</reference>
<evidence type="ECO:0000256" key="6">
    <source>
        <dbReference type="ARBA" id="ARBA00022838"/>
    </source>
</evidence>
<evidence type="ECO:0000256" key="1">
    <source>
        <dbReference type="ARBA" id="ARBA00004629"/>
    </source>
</evidence>
<comment type="similarity">
    <text evidence="2">Belongs to the mis12 family.</text>
</comment>
<evidence type="ECO:0000313" key="11">
    <source>
        <dbReference type="Proteomes" id="UP000825729"/>
    </source>
</evidence>
<evidence type="ECO:0000256" key="5">
    <source>
        <dbReference type="ARBA" id="ARBA00022776"/>
    </source>
</evidence>
<evidence type="ECO:0000256" key="2">
    <source>
        <dbReference type="ARBA" id="ARBA00008643"/>
    </source>
</evidence>
<dbReference type="EMBL" id="JAINDJ010000005">
    <property type="protein sequence ID" value="KAG9446062.1"/>
    <property type="molecule type" value="Genomic_DNA"/>
</dbReference>
<dbReference type="PANTHER" id="PTHR14527">
    <property type="entry name" value="PROTEIN MIS12 HOMOLOG"/>
    <property type="match status" value="1"/>
</dbReference>
<evidence type="ECO:0000256" key="8">
    <source>
        <dbReference type="ARBA" id="ARBA00023306"/>
    </source>
</evidence>